<evidence type="ECO:0000313" key="2">
    <source>
        <dbReference type="Proteomes" id="UP000220922"/>
    </source>
</evidence>
<dbReference type="RefSeq" id="WP_097653726.1">
    <property type="nucleotide sequence ID" value="NZ_LYXE01000109.1"/>
</dbReference>
<dbReference type="OrthoDB" id="144348at2"/>
<comment type="caution">
    <text evidence="1">The sequence shown here is derived from an EMBL/GenBank/DDBJ whole genome shotgun (WGS) entry which is preliminary data.</text>
</comment>
<proteinExistence type="predicted"/>
<accession>A0A2H3L4W8</accession>
<dbReference type="AlphaFoldDB" id="A0A2H3L4W8"/>
<name>A0A2H3L4W8_9CHLR</name>
<dbReference type="EMBL" id="LYXE01000109">
    <property type="protein sequence ID" value="PDV98223.1"/>
    <property type="molecule type" value="Genomic_DNA"/>
</dbReference>
<organism evidence="1 2">
    <name type="scientific">Candidatus Chloroploca asiatica</name>
    <dbReference type="NCBI Taxonomy" id="1506545"/>
    <lineage>
        <taxon>Bacteria</taxon>
        <taxon>Bacillati</taxon>
        <taxon>Chloroflexota</taxon>
        <taxon>Chloroflexia</taxon>
        <taxon>Chloroflexales</taxon>
        <taxon>Chloroflexineae</taxon>
        <taxon>Oscillochloridaceae</taxon>
        <taxon>Candidatus Chloroploca</taxon>
    </lineage>
</organism>
<gene>
    <name evidence="1" type="ORF">A9Q02_16410</name>
</gene>
<evidence type="ECO:0000313" key="1">
    <source>
        <dbReference type="EMBL" id="PDV98223.1"/>
    </source>
</evidence>
<keyword evidence="2" id="KW-1185">Reference proteome</keyword>
<dbReference type="Proteomes" id="UP000220922">
    <property type="component" value="Unassembled WGS sequence"/>
</dbReference>
<sequence>MGYARWEDALAQRGYDWQSKPRDPPQANCLFFSETNFNVCGRFAEVYRANGLNLDARRGFSLEESKALFGVPLTGLITERLSDGREYQVQYFERARFEWHPENARPYDVLLGLLGREVRGAR</sequence>
<protein>
    <submittedName>
        <fullName evidence="1">Uncharacterized protein</fullName>
    </submittedName>
</protein>
<reference evidence="1 2" key="1">
    <citation type="submission" date="2016-05" db="EMBL/GenBank/DDBJ databases">
        <authorList>
            <person name="Lavstsen T."/>
            <person name="Jespersen J.S."/>
        </authorList>
    </citation>
    <scope>NUCLEOTIDE SEQUENCE [LARGE SCALE GENOMIC DNA]</scope>
    <source>
        <strain evidence="1 2">B7-9</strain>
    </source>
</reference>